<feature type="transmembrane region" description="Helical" evidence="9">
    <location>
        <begin position="116"/>
        <end position="132"/>
    </location>
</feature>
<feature type="transmembrane region" description="Helical" evidence="9">
    <location>
        <begin position="153"/>
        <end position="177"/>
    </location>
</feature>
<dbReference type="PANTHER" id="PTHR23517:SF15">
    <property type="entry name" value="PROTON-DEPENDENT OLIGOPEPTIDE FAMILY TRANSPORT PROTEIN"/>
    <property type="match status" value="1"/>
</dbReference>
<dbReference type="PROSITE" id="PS01023">
    <property type="entry name" value="PTR2_2"/>
    <property type="match status" value="1"/>
</dbReference>
<dbReference type="SUPFAM" id="SSF103473">
    <property type="entry name" value="MFS general substrate transporter"/>
    <property type="match status" value="2"/>
</dbReference>
<reference evidence="11" key="1">
    <citation type="journal article" date="2014" name="Genome Announc.">
        <title>Draft Genome Sequence of Marine Flavobacterium Jejuia pallidilutea Strain 11shimoA1 and Pigmentation Mutants.</title>
        <authorList>
            <person name="Takatani N."/>
            <person name="Nakanishi M."/>
            <person name="Meirelles P."/>
            <person name="Mino S."/>
            <person name="Suda W."/>
            <person name="Oshima K."/>
            <person name="Hattori M."/>
            <person name="Ohkuma M."/>
            <person name="Hosokawa M."/>
            <person name="Miyashita K."/>
            <person name="Thompson F.L."/>
            <person name="Niwa A."/>
            <person name="Sawabe T."/>
            <person name="Sawabe T."/>
        </authorList>
    </citation>
    <scope>NUCLEOTIDE SEQUENCE [LARGE SCALE GENOMIC DNA]</scope>
    <source>
        <strain evidence="11">JCM 19538</strain>
    </source>
</reference>
<name>A0A098LV61_9FLAO</name>
<comment type="caution">
    <text evidence="10">The sequence shown here is derived from an EMBL/GenBank/DDBJ whole genome shotgun (WGS) entry which is preliminary data.</text>
</comment>
<dbReference type="InterPro" id="IPR000109">
    <property type="entry name" value="POT_fam"/>
</dbReference>
<feature type="transmembrane region" description="Helical" evidence="9">
    <location>
        <begin position="314"/>
        <end position="332"/>
    </location>
</feature>
<keyword evidence="5" id="KW-0653">Protein transport</keyword>
<dbReference type="NCBIfam" id="TIGR00924">
    <property type="entry name" value="yjdL_sub1_fam"/>
    <property type="match status" value="1"/>
</dbReference>
<dbReference type="InterPro" id="IPR018456">
    <property type="entry name" value="PTR2_symporter_CS"/>
</dbReference>
<keyword evidence="7 9" id="KW-0472">Membrane</keyword>
<dbReference type="Proteomes" id="UP000030184">
    <property type="component" value="Unassembled WGS sequence"/>
</dbReference>
<comment type="subcellular location">
    <subcellularLocation>
        <location evidence="1">Cell membrane</location>
        <topology evidence="1">Multi-pass membrane protein</topology>
    </subcellularLocation>
    <subcellularLocation>
        <location evidence="8">Membrane</location>
        <topology evidence="8">Multi-pass membrane protein</topology>
    </subcellularLocation>
</comment>
<accession>A0A098LV61</accession>
<evidence type="ECO:0000256" key="4">
    <source>
        <dbReference type="ARBA" id="ARBA00022692"/>
    </source>
</evidence>
<dbReference type="AlphaFoldDB" id="A0A098LV61"/>
<keyword evidence="3" id="KW-1003">Cell membrane</keyword>
<dbReference type="EMBL" id="BBNY01000074">
    <property type="protein sequence ID" value="GAL90284.1"/>
    <property type="molecule type" value="Genomic_DNA"/>
</dbReference>
<feature type="transmembrane region" description="Helical" evidence="9">
    <location>
        <begin position="361"/>
        <end position="382"/>
    </location>
</feature>
<feature type="transmembrane region" description="Helical" evidence="9">
    <location>
        <begin position="424"/>
        <end position="446"/>
    </location>
</feature>
<sequence>MAQNSTDHFFEDKVLGHPSGLFVLFFTEMWERFSYYGMRAILVIFLTGALIGDNPGWAWTSEAALSLLGTYAMLVYLTPLVGGWLADNKIGYRMAVVIGALLMTLGHASMAIETPTFLYIGIAFLIVGNGFFKPNMTSIISKMYEGHDEKKDGAYNIFYMGVNAGAFIGIMLCGWVGEKIGWSYGFGLAGIFMLLGMLQFQYAQSLFGDIGAKPKNEKVDLIDGLVNDSDVVSSKGVKLNKFLVVDYILILVFVVSALIFIINDPLSKIGNIYTFSFTVAGMPNSLFFALLAAITFIVLLIVRIPRYVKIERDRMIAFSIFCLFTIFFWAAFEQAAGSLPIYTRDYTNRILEGGAATTFKIIDLIVTVVPLCVITYVLISLFRKTFKRIGLSNIILGISFVIVWAIVLYKLFIEFQSTETEVPITWFAILNSLFIIIFAPLFTKWWDSKYNPPASVKYFLGLALLGVGFGFLAFGAKDVPLGAKTASLSMAWLVFAYLFHTLGEMCLSPMGLSYLSKLVPGRMVAFMFGVYYLAIAIGNKLAHYVGGDIEKITSEHGLSFFFLIFTFIPIGLGLVSLLLHPLLKKLMHGVR</sequence>
<evidence type="ECO:0000256" key="1">
    <source>
        <dbReference type="ARBA" id="ARBA00004651"/>
    </source>
</evidence>
<evidence type="ECO:0000313" key="11">
    <source>
        <dbReference type="Proteomes" id="UP000030184"/>
    </source>
</evidence>
<evidence type="ECO:0000256" key="8">
    <source>
        <dbReference type="RuleBase" id="RU003755"/>
    </source>
</evidence>
<keyword evidence="11" id="KW-1185">Reference proteome</keyword>
<feature type="transmembrane region" description="Helical" evidence="9">
    <location>
        <begin position="183"/>
        <end position="203"/>
    </location>
</feature>
<evidence type="ECO:0000256" key="2">
    <source>
        <dbReference type="ARBA" id="ARBA00022448"/>
    </source>
</evidence>
<gene>
    <name evidence="10" type="ORF">JCM19538_49</name>
</gene>
<dbReference type="RefSeq" id="WP_045372396.1">
    <property type="nucleotide sequence ID" value="NZ_BBNY01000074.1"/>
</dbReference>
<dbReference type="GO" id="GO:0005886">
    <property type="term" value="C:plasma membrane"/>
    <property type="evidence" value="ECO:0007669"/>
    <property type="project" value="UniProtKB-SubCell"/>
</dbReference>
<dbReference type="GO" id="GO:0006857">
    <property type="term" value="P:oligopeptide transport"/>
    <property type="evidence" value="ECO:0007669"/>
    <property type="project" value="InterPro"/>
</dbReference>
<evidence type="ECO:0000256" key="5">
    <source>
        <dbReference type="ARBA" id="ARBA00022856"/>
    </source>
</evidence>
<proteinExistence type="inferred from homology"/>
<keyword evidence="2 8" id="KW-0813">Transport</keyword>
<comment type="similarity">
    <text evidence="8">Belongs to the major facilitator superfamily. Proton-dependent oligopeptide transporter (POT/PTR) (TC 2.A.17) family.</text>
</comment>
<organism evidence="10 11">
    <name type="scientific">Jejuia pallidilutea</name>
    <dbReference type="NCBI Taxonomy" id="504487"/>
    <lineage>
        <taxon>Bacteria</taxon>
        <taxon>Pseudomonadati</taxon>
        <taxon>Bacteroidota</taxon>
        <taxon>Flavobacteriia</taxon>
        <taxon>Flavobacteriales</taxon>
        <taxon>Flavobacteriaceae</taxon>
        <taxon>Jejuia</taxon>
    </lineage>
</organism>
<feature type="transmembrane region" description="Helical" evidence="9">
    <location>
        <begin position="394"/>
        <end position="412"/>
    </location>
</feature>
<dbReference type="Gene3D" id="1.20.1250.20">
    <property type="entry name" value="MFS general substrate transporter like domains"/>
    <property type="match status" value="2"/>
</dbReference>
<feature type="transmembrane region" description="Helical" evidence="9">
    <location>
        <begin position="242"/>
        <end position="262"/>
    </location>
</feature>
<dbReference type="Pfam" id="PF00854">
    <property type="entry name" value="PTR2"/>
    <property type="match status" value="2"/>
</dbReference>
<keyword evidence="5" id="KW-0571">Peptide transport</keyword>
<protein>
    <submittedName>
        <fullName evidence="10">Di-/tripeptide transporter</fullName>
    </submittedName>
</protein>
<feature type="transmembrane region" description="Helical" evidence="9">
    <location>
        <begin position="33"/>
        <end position="51"/>
    </location>
</feature>
<keyword evidence="6 9" id="KW-1133">Transmembrane helix</keyword>
<feature type="transmembrane region" description="Helical" evidence="9">
    <location>
        <begin position="63"/>
        <end position="85"/>
    </location>
</feature>
<keyword evidence="4 8" id="KW-0812">Transmembrane</keyword>
<dbReference type="InterPro" id="IPR050171">
    <property type="entry name" value="MFS_Transporters"/>
</dbReference>
<dbReference type="CDD" id="cd17346">
    <property type="entry name" value="MFS_DtpA_like"/>
    <property type="match status" value="1"/>
</dbReference>
<evidence type="ECO:0000256" key="7">
    <source>
        <dbReference type="ARBA" id="ARBA00023136"/>
    </source>
</evidence>
<dbReference type="InterPro" id="IPR036259">
    <property type="entry name" value="MFS_trans_sf"/>
</dbReference>
<feature type="transmembrane region" description="Helical" evidence="9">
    <location>
        <begin position="282"/>
        <end position="302"/>
    </location>
</feature>
<dbReference type="PANTHER" id="PTHR23517">
    <property type="entry name" value="RESISTANCE PROTEIN MDTM, PUTATIVE-RELATED-RELATED"/>
    <property type="match status" value="1"/>
</dbReference>
<dbReference type="GO" id="GO:1904680">
    <property type="term" value="F:peptide transmembrane transporter activity"/>
    <property type="evidence" value="ECO:0007669"/>
    <property type="project" value="InterPro"/>
</dbReference>
<dbReference type="InterPro" id="IPR005279">
    <property type="entry name" value="Dipep/tripep_permease"/>
</dbReference>
<evidence type="ECO:0000256" key="6">
    <source>
        <dbReference type="ARBA" id="ARBA00022989"/>
    </source>
</evidence>
<evidence type="ECO:0000256" key="9">
    <source>
        <dbReference type="SAM" id="Phobius"/>
    </source>
</evidence>
<feature type="transmembrane region" description="Helical" evidence="9">
    <location>
        <begin position="558"/>
        <end position="583"/>
    </location>
</feature>
<feature type="transmembrane region" description="Helical" evidence="9">
    <location>
        <begin position="519"/>
        <end position="538"/>
    </location>
</feature>
<evidence type="ECO:0000256" key="3">
    <source>
        <dbReference type="ARBA" id="ARBA00022475"/>
    </source>
</evidence>
<evidence type="ECO:0000313" key="10">
    <source>
        <dbReference type="EMBL" id="GAL90284.1"/>
    </source>
</evidence>
<feature type="transmembrane region" description="Helical" evidence="9">
    <location>
        <begin position="488"/>
        <end position="507"/>
    </location>
</feature>
<dbReference type="OrthoDB" id="9772725at2"/>
<feature type="transmembrane region" description="Helical" evidence="9">
    <location>
        <begin position="458"/>
        <end position="476"/>
    </location>
</feature>